<protein>
    <submittedName>
        <fullName evidence="1">Uncharacterized protein</fullName>
    </submittedName>
</protein>
<evidence type="ECO:0000313" key="1">
    <source>
        <dbReference type="EMBL" id="KAH3841948.1"/>
    </source>
</evidence>
<comment type="caution">
    <text evidence="1">The sequence shown here is derived from an EMBL/GenBank/DDBJ whole genome shotgun (WGS) entry which is preliminary data.</text>
</comment>
<dbReference type="AlphaFoldDB" id="A0A9D4QSX0"/>
<proteinExistence type="predicted"/>
<gene>
    <name evidence="1" type="ORF">DPMN_115435</name>
</gene>
<keyword evidence="2" id="KW-1185">Reference proteome</keyword>
<organism evidence="1 2">
    <name type="scientific">Dreissena polymorpha</name>
    <name type="common">Zebra mussel</name>
    <name type="synonym">Mytilus polymorpha</name>
    <dbReference type="NCBI Taxonomy" id="45954"/>
    <lineage>
        <taxon>Eukaryota</taxon>
        <taxon>Metazoa</taxon>
        <taxon>Spiralia</taxon>
        <taxon>Lophotrochozoa</taxon>
        <taxon>Mollusca</taxon>
        <taxon>Bivalvia</taxon>
        <taxon>Autobranchia</taxon>
        <taxon>Heteroconchia</taxon>
        <taxon>Euheterodonta</taxon>
        <taxon>Imparidentia</taxon>
        <taxon>Neoheterodontei</taxon>
        <taxon>Myida</taxon>
        <taxon>Dreissenoidea</taxon>
        <taxon>Dreissenidae</taxon>
        <taxon>Dreissena</taxon>
    </lineage>
</organism>
<dbReference type="Proteomes" id="UP000828390">
    <property type="component" value="Unassembled WGS sequence"/>
</dbReference>
<name>A0A9D4QSX0_DREPO</name>
<reference evidence="1" key="1">
    <citation type="journal article" date="2019" name="bioRxiv">
        <title>The Genome of the Zebra Mussel, Dreissena polymorpha: A Resource for Invasive Species Research.</title>
        <authorList>
            <person name="McCartney M.A."/>
            <person name="Auch B."/>
            <person name="Kono T."/>
            <person name="Mallez S."/>
            <person name="Zhang Y."/>
            <person name="Obille A."/>
            <person name="Becker A."/>
            <person name="Abrahante J.E."/>
            <person name="Garbe J."/>
            <person name="Badalamenti J.P."/>
            <person name="Herman A."/>
            <person name="Mangelson H."/>
            <person name="Liachko I."/>
            <person name="Sullivan S."/>
            <person name="Sone E.D."/>
            <person name="Koren S."/>
            <person name="Silverstein K.A.T."/>
            <person name="Beckman K.B."/>
            <person name="Gohl D.M."/>
        </authorList>
    </citation>
    <scope>NUCLEOTIDE SEQUENCE</scope>
    <source>
        <strain evidence="1">Duluth1</strain>
        <tissue evidence="1">Whole animal</tissue>
    </source>
</reference>
<evidence type="ECO:0000313" key="2">
    <source>
        <dbReference type="Proteomes" id="UP000828390"/>
    </source>
</evidence>
<sequence>METGRLLVGSERVVVTTNSVMEGSSKTFSEARALFHFGTTISLLIFQVKVSLNSSPFVLVTETDPFTPPPILTTPARSISRLVCAPIV</sequence>
<accession>A0A9D4QSX0</accession>
<reference evidence="1" key="2">
    <citation type="submission" date="2020-11" db="EMBL/GenBank/DDBJ databases">
        <authorList>
            <person name="McCartney M.A."/>
            <person name="Auch B."/>
            <person name="Kono T."/>
            <person name="Mallez S."/>
            <person name="Becker A."/>
            <person name="Gohl D.M."/>
            <person name="Silverstein K.A.T."/>
            <person name="Koren S."/>
            <person name="Bechman K.B."/>
            <person name="Herman A."/>
            <person name="Abrahante J.E."/>
            <person name="Garbe J."/>
        </authorList>
    </citation>
    <scope>NUCLEOTIDE SEQUENCE</scope>
    <source>
        <strain evidence="1">Duluth1</strain>
        <tissue evidence="1">Whole animal</tissue>
    </source>
</reference>
<dbReference type="EMBL" id="JAIWYP010000004">
    <property type="protein sequence ID" value="KAH3841948.1"/>
    <property type="molecule type" value="Genomic_DNA"/>
</dbReference>